<gene>
    <name evidence="2" type="ORF">ROR02_01970</name>
</gene>
<keyword evidence="1" id="KW-0812">Transmembrane</keyword>
<accession>A0A512H3M5</accession>
<comment type="caution">
    <text evidence="2">The sequence shown here is derived from an EMBL/GenBank/DDBJ whole genome shotgun (WGS) entry which is preliminary data.</text>
</comment>
<reference evidence="2 3" key="1">
    <citation type="submission" date="2019-07" db="EMBL/GenBank/DDBJ databases">
        <title>Whole genome shotgun sequence of Rhodospirillum oryzae NBRC 107573.</title>
        <authorList>
            <person name="Hosoyama A."/>
            <person name="Uohara A."/>
            <person name="Ohji S."/>
            <person name="Ichikawa N."/>
        </authorList>
    </citation>
    <scope>NUCLEOTIDE SEQUENCE [LARGE SCALE GENOMIC DNA]</scope>
    <source>
        <strain evidence="2 3">NBRC 107573</strain>
    </source>
</reference>
<protein>
    <submittedName>
        <fullName evidence="2">Uncharacterized protein</fullName>
    </submittedName>
</protein>
<name>A0A512H3M5_9PROT</name>
<keyword evidence="3" id="KW-1185">Reference proteome</keyword>
<evidence type="ECO:0000313" key="3">
    <source>
        <dbReference type="Proteomes" id="UP000321567"/>
    </source>
</evidence>
<dbReference type="AlphaFoldDB" id="A0A512H3M5"/>
<keyword evidence="1" id="KW-0472">Membrane</keyword>
<feature type="transmembrane region" description="Helical" evidence="1">
    <location>
        <begin position="75"/>
        <end position="92"/>
    </location>
</feature>
<dbReference type="OrthoDB" id="7360798at2"/>
<proteinExistence type="predicted"/>
<evidence type="ECO:0000313" key="2">
    <source>
        <dbReference type="EMBL" id="GEO80066.1"/>
    </source>
</evidence>
<evidence type="ECO:0000256" key="1">
    <source>
        <dbReference type="SAM" id="Phobius"/>
    </source>
</evidence>
<dbReference type="Proteomes" id="UP000321567">
    <property type="component" value="Unassembled WGS sequence"/>
</dbReference>
<dbReference type="RefSeq" id="WP_147162135.1">
    <property type="nucleotide sequence ID" value="NZ_BJZO01000003.1"/>
</dbReference>
<keyword evidence="1" id="KW-1133">Transmembrane helix</keyword>
<dbReference type="EMBL" id="BJZO01000003">
    <property type="protein sequence ID" value="GEO80066.1"/>
    <property type="molecule type" value="Genomic_DNA"/>
</dbReference>
<organism evidence="2 3">
    <name type="scientific">Pararhodospirillum oryzae</name>
    <dbReference type="NCBI Taxonomy" id="478448"/>
    <lineage>
        <taxon>Bacteria</taxon>
        <taxon>Pseudomonadati</taxon>
        <taxon>Pseudomonadota</taxon>
        <taxon>Alphaproteobacteria</taxon>
        <taxon>Rhodospirillales</taxon>
        <taxon>Rhodospirillaceae</taxon>
        <taxon>Pararhodospirillum</taxon>
    </lineage>
</organism>
<sequence length="116" mass="12505">MLAGFAVFVARFFGWGLLALSALLASGEAVLALGGASPDGLSTREIWVLLSGGVPSLDPTQPAEWGTALRMLLDGPAWMAMGGLGLVLSVVFRPRRRVRPHPRPRPRPRTYLRSLE</sequence>